<protein>
    <submittedName>
        <fullName evidence="2">Uncharacterized protein</fullName>
    </submittedName>
</protein>
<feature type="compositionally biased region" description="Low complexity" evidence="1">
    <location>
        <begin position="29"/>
        <end position="38"/>
    </location>
</feature>
<reference evidence="2 3" key="1">
    <citation type="journal article" date="2020" name="bioRxiv">
        <title>Sequence and annotation of 42 cannabis genomes reveals extensive copy number variation in cannabinoid synthesis and pathogen resistance genes.</title>
        <authorList>
            <person name="Mckernan K.J."/>
            <person name="Helbert Y."/>
            <person name="Kane L.T."/>
            <person name="Ebling H."/>
            <person name="Zhang L."/>
            <person name="Liu B."/>
            <person name="Eaton Z."/>
            <person name="Mclaughlin S."/>
            <person name="Kingan S."/>
            <person name="Baybayan P."/>
            <person name="Concepcion G."/>
            <person name="Jordan M."/>
            <person name="Riva A."/>
            <person name="Barbazuk W."/>
            <person name="Harkins T."/>
        </authorList>
    </citation>
    <scope>NUCLEOTIDE SEQUENCE [LARGE SCALE GENOMIC DNA]</scope>
    <source>
        <strain evidence="3">cv. Jamaican Lion 4</strain>
        <tissue evidence="2">Leaf</tissue>
    </source>
</reference>
<dbReference type="EMBL" id="JAATIP010000350">
    <property type="protein sequence ID" value="KAF4351017.1"/>
    <property type="molecule type" value="Genomic_DNA"/>
</dbReference>
<evidence type="ECO:0000313" key="3">
    <source>
        <dbReference type="Proteomes" id="UP000525078"/>
    </source>
</evidence>
<gene>
    <name evidence="2" type="ORF">F8388_001340</name>
</gene>
<sequence>MDHRSNAELAETAMEMEMETETETETKTETQTAAQPQEVPANASSSNINQGMPVGTCSHLLASLSTRESLLRPSKRW</sequence>
<evidence type="ECO:0000256" key="1">
    <source>
        <dbReference type="SAM" id="MobiDB-lite"/>
    </source>
</evidence>
<accession>A0A7J6DXZ1</accession>
<feature type="region of interest" description="Disordered" evidence="1">
    <location>
        <begin position="1"/>
        <end position="51"/>
    </location>
</feature>
<evidence type="ECO:0000313" key="2">
    <source>
        <dbReference type="EMBL" id="KAF4351017.1"/>
    </source>
</evidence>
<dbReference type="AlphaFoldDB" id="A0A7J6DXZ1"/>
<organism evidence="2 3">
    <name type="scientific">Cannabis sativa</name>
    <name type="common">Hemp</name>
    <name type="synonym">Marijuana</name>
    <dbReference type="NCBI Taxonomy" id="3483"/>
    <lineage>
        <taxon>Eukaryota</taxon>
        <taxon>Viridiplantae</taxon>
        <taxon>Streptophyta</taxon>
        <taxon>Embryophyta</taxon>
        <taxon>Tracheophyta</taxon>
        <taxon>Spermatophyta</taxon>
        <taxon>Magnoliopsida</taxon>
        <taxon>eudicotyledons</taxon>
        <taxon>Gunneridae</taxon>
        <taxon>Pentapetalae</taxon>
        <taxon>rosids</taxon>
        <taxon>fabids</taxon>
        <taxon>Rosales</taxon>
        <taxon>Cannabaceae</taxon>
        <taxon>Cannabis</taxon>
    </lineage>
</organism>
<feature type="compositionally biased region" description="Acidic residues" evidence="1">
    <location>
        <begin position="14"/>
        <end position="23"/>
    </location>
</feature>
<name>A0A7J6DXZ1_CANSA</name>
<proteinExistence type="predicted"/>
<comment type="caution">
    <text evidence="2">The sequence shown here is derived from an EMBL/GenBank/DDBJ whole genome shotgun (WGS) entry which is preliminary data.</text>
</comment>
<dbReference type="Proteomes" id="UP000525078">
    <property type="component" value="Unassembled WGS sequence"/>
</dbReference>